<dbReference type="AlphaFoldDB" id="A0A1H5GVP2"/>
<dbReference type="STRING" id="648782.SAMN04488554_1774"/>
<feature type="transmembrane region" description="Helical" evidence="6">
    <location>
        <begin position="235"/>
        <end position="254"/>
    </location>
</feature>
<dbReference type="Pfam" id="PF07690">
    <property type="entry name" value="MFS_1"/>
    <property type="match status" value="1"/>
</dbReference>
<organism evidence="8 9">
    <name type="scientific">Ruania alba</name>
    <dbReference type="NCBI Taxonomy" id="648782"/>
    <lineage>
        <taxon>Bacteria</taxon>
        <taxon>Bacillati</taxon>
        <taxon>Actinomycetota</taxon>
        <taxon>Actinomycetes</taxon>
        <taxon>Micrococcales</taxon>
        <taxon>Ruaniaceae</taxon>
        <taxon>Ruania</taxon>
    </lineage>
</organism>
<dbReference type="GO" id="GO:0022857">
    <property type="term" value="F:transmembrane transporter activity"/>
    <property type="evidence" value="ECO:0007669"/>
    <property type="project" value="InterPro"/>
</dbReference>
<dbReference type="InterPro" id="IPR050189">
    <property type="entry name" value="MFS_Efflux_Transporters"/>
</dbReference>
<dbReference type="InterPro" id="IPR020846">
    <property type="entry name" value="MFS_dom"/>
</dbReference>
<feature type="transmembrane region" description="Helical" evidence="6">
    <location>
        <begin position="98"/>
        <end position="119"/>
    </location>
</feature>
<feature type="transmembrane region" description="Helical" evidence="6">
    <location>
        <begin position="42"/>
        <end position="65"/>
    </location>
</feature>
<dbReference type="SUPFAM" id="SSF103473">
    <property type="entry name" value="MFS general substrate transporter"/>
    <property type="match status" value="1"/>
</dbReference>
<dbReference type="GO" id="GO:0005886">
    <property type="term" value="C:plasma membrane"/>
    <property type="evidence" value="ECO:0007669"/>
    <property type="project" value="UniProtKB-SubCell"/>
</dbReference>
<feature type="domain" description="Major facilitator superfamily (MFS) profile" evidence="7">
    <location>
        <begin position="6"/>
        <end position="373"/>
    </location>
</feature>
<feature type="transmembrane region" description="Helical" evidence="6">
    <location>
        <begin position="7"/>
        <end position="30"/>
    </location>
</feature>
<keyword evidence="3 6" id="KW-0812">Transmembrane</keyword>
<dbReference type="RefSeq" id="WP_139177686.1">
    <property type="nucleotide sequence ID" value="NZ_FNTX01000001.1"/>
</dbReference>
<feature type="transmembrane region" description="Helical" evidence="6">
    <location>
        <begin position="72"/>
        <end position="92"/>
    </location>
</feature>
<protein>
    <submittedName>
        <fullName evidence="8">Predicted arabinose efflux permease, MFS family</fullName>
    </submittedName>
</protein>
<feature type="transmembrane region" description="Helical" evidence="6">
    <location>
        <begin position="202"/>
        <end position="223"/>
    </location>
</feature>
<feature type="transmembrane region" description="Helical" evidence="6">
    <location>
        <begin position="131"/>
        <end position="149"/>
    </location>
</feature>
<evidence type="ECO:0000256" key="2">
    <source>
        <dbReference type="ARBA" id="ARBA00022475"/>
    </source>
</evidence>
<evidence type="ECO:0000256" key="4">
    <source>
        <dbReference type="ARBA" id="ARBA00022989"/>
    </source>
</evidence>
<dbReference type="PANTHER" id="PTHR43124">
    <property type="entry name" value="PURINE EFFLUX PUMP PBUE"/>
    <property type="match status" value="1"/>
</dbReference>
<evidence type="ECO:0000256" key="3">
    <source>
        <dbReference type="ARBA" id="ARBA00022692"/>
    </source>
</evidence>
<accession>A0A1H5GVP2</accession>
<gene>
    <name evidence="8" type="ORF">SAMN04488554_1774</name>
</gene>
<keyword evidence="4 6" id="KW-1133">Transmembrane helix</keyword>
<feature type="transmembrane region" description="Helical" evidence="6">
    <location>
        <begin position="161"/>
        <end position="181"/>
    </location>
</feature>
<sequence length="377" mass="38439">MTRDGTTMTVAFGATALGVSSVSLLAPVLPELAVRYGVSVDLMAYFQTAVMLPGIVTGVLAARLARARGRRLALALCLLMFGAAGVALALVTTFPAAVLLRVLQGIGGGGLVALSFQIARSVSPRWRVRAIGYNAAVVSTMMVVLPLIGSTLGGYSTAAPFAFYGLALPAALVVWRVLPAGGQGGQPPTASRTSRRGPPREVLGILVMTVLLNVLVFGWLLLLTPLLLDANGVDLTWRGWALAVQSALATLATFATGRWRTRGSFAVLAVAGWGAGAFFLVGAGVLPGSLAVAALVGAGVFYGILNPVLAARIGAVAEGAWFGWWQSCARTGQVLGPVVAAGLMAGLPITLVLVLGGAFSAVVAAVVLTRSVRPGNG</sequence>
<reference evidence="9" key="1">
    <citation type="submission" date="2016-10" db="EMBL/GenBank/DDBJ databases">
        <authorList>
            <person name="Varghese N."/>
            <person name="Submissions S."/>
        </authorList>
    </citation>
    <scope>NUCLEOTIDE SEQUENCE [LARGE SCALE GENOMIC DNA]</scope>
    <source>
        <strain evidence="9">DSM 21368</strain>
    </source>
</reference>
<dbReference type="Proteomes" id="UP000199220">
    <property type="component" value="Unassembled WGS sequence"/>
</dbReference>
<dbReference type="PROSITE" id="PS50850">
    <property type="entry name" value="MFS"/>
    <property type="match status" value="1"/>
</dbReference>
<dbReference type="PANTHER" id="PTHR43124:SF3">
    <property type="entry name" value="CHLORAMPHENICOL EFFLUX PUMP RV0191"/>
    <property type="match status" value="1"/>
</dbReference>
<dbReference type="OrthoDB" id="3453194at2"/>
<name>A0A1H5GVP2_9MICO</name>
<dbReference type="InterPro" id="IPR011701">
    <property type="entry name" value="MFS"/>
</dbReference>
<dbReference type="InterPro" id="IPR001958">
    <property type="entry name" value="Tet-R_TetA/multi-R_MdtG-like"/>
</dbReference>
<feature type="transmembrane region" description="Helical" evidence="6">
    <location>
        <begin position="292"/>
        <end position="313"/>
    </location>
</feature>
<keyword evidence="5 6" id="KW-0472">Membrane</keyword>
<evidence type="ECO:0000313" key="9">
    <source>
        <dbReference type="Proteomes" id="UP000199220"/>
    </source>
</evidence>
<feature type="transmembrane region" description="Helical" evidence="6">
    <location>
        <begin position="266"/>
        <end position="286"/>
    </location>
</feature>
<evidence type="ECO:0000256" key="1">
    <source>
        <dbReference type="ARBA" id="ARBA00004651"/>
    </source>
</evidence>
<evidence type="ECO:0000259" key="7">
    <source>
        <dbReference type="PROSITE" id="PS50850"/>
    </source>
</evidence>
<keyword evidence="2" id="KW-1003">Cell membrane</keyword>
<evidence type="ECO:0000256" key="5">
    <source>
        <dbReference type="ARBA" id="ARBA00023136"/>
    </source>
</evidence>
<comment type="subcellular location">
    <subcellularLocation>
        <location evidence="1">Cell membrane</location>
        <topology evidence="1">Multi-pass membrane protein</topology>
    </subcellularLocation>
</comment>
<keyword evidence="9" id="KW-1185">Reference proteome</keyword>
<evidence type="ECO:0000313" key="8">
    <source>
        <dbReference type="EMBL" id="SEE19767.1"/>
    </source>
</evidence>
<dbReference type="Gene3D" id="1.20.1250.20">
    <property type="entry name" value="MFS general substrate transporter like domains"/>
    <property type="match status" value="1"/>
</dbReference>
<dbReference type="EMBL" id="FNTX01000001">
    <property type="protein sequence ID" value="SEE19767.1"/>
    <property type="molecule type" value="Genomic_DNA"/>
</dbReference>
<dbReference type="InterPro" id="IPR036259">
    <property type="entry name" value="MFS_trans_sf"/>
</dbReference>
<dbReference type="PRINTS" id="PR01035">
    <property type="entry name" value="TCRTETA"/>
</dbReference>
<proteinExistence type="predicted"/>
<feature type="transmembrane region" description="Helical" evidence="6">
    <location>
        <begin position="334"/>
        <end position="367"/>
    </location>
</feature>
<evidence type="ECO:0000256" key="6">
    <source>
        <dbReference type="SAM" id="Phobius"/>
    </source>
</evidence>